<dbReference type="InterPro" id="IPR050491">
    <property type="entry name" value="AmpC-like"/>
</dbReference>
<dbReference type="InterPro" id="IPR001466">
    <property type="entry name" value="Beta-lactam-related"/>
</dbReference>
<keyword evidence="4" id="KW-1185">Reference proteome</keyword>
<sequence>MYRTITNLAVTSVCLLGLSACGGGSSKQQTNIPPPQPAPLDYQALLNDSVSDVMPGIVLHIDSPEKTVLLAAGLSDIASQSPMQVDAQMPVGSAGKKATALLALMLYEDGLLDIDDTLDTWLPNELVERIEYGTDITLRQLLTHTAGVHDYLAPDTAEAWFEAIMSDPGTLKTDAYALAFSIDKAGDFAPGTGFNYSNSGYLLTGLILDSVLGEHHAGALRNRVLIPLGMNNSYYNGVEKALGTIISGYFNLNGEVLNTKVAYENIGVADAPLVSTVEDMTLLLRAVATDDTIVSSSIRELMIGDDNLTDIGDDVYYGMGMMKDIINGYPVYHHGGDEPGYATTNLYIPHNDTSITVFVNCGVAEECENEQNVLVQTILSNEF</sequence>
<dbReference type="PROSITE" id="PS51257">
    <property type="entry name" value="PROKAR_LIPOPROTEIN"/>
    <property type="match status" value="1"/>
</dbReference>
<dbReference type="GO" id="GO:0004180">
    <property type="term" value="F:carboxypeptidase activity"/>
    <property type="evidence" value="ECO:0007669"/>
    <property type="project" value="UniProtKB-KW"/>
</dbReference>
<dbReference type="Pfam" id="PF00144">
    <property type="entry name" value="Beta-lactamase"/>
    <property type="match status" value="1"/>
</dbReference>
<dbReference type="InterPro" id="IPR012338">
    <property type="entry name" value="Beta-lactam/transpept-like"/>
</dbReference>
<accession>A0A1M5LTF4</accession>
<dbReference type="OrthoDB" id="5638366at2"/>
<dbReference type="AlphaFoldDB" id="A0A1M5LTF4"/>
<name>A0A1M5LTF4_9ALTE</name>
<keyword evidence="3" id="KW-0121">Carboxypeptidase</keyword>
<dbReference type="SUPFAM" id="SSF56601">
    <property type="entry name" value="beta-lactamase/transpeptidase-like"/>
    <property type="match status" value="1"/>
</dbReference>
<evidence type="ECO:0000256" key="1">
    <source>
        <dbReference type="SAM" id="SignalP"/>
    </source>
</evidence>
<organism evidence="3 4">
    <name type="scientific">Marisediminitalea aggregata</name>
    <dbReference type="NCBI Taxonomy" id="634436"/>
    <lineage>
        <taxon>Bacteria</taxon>
        <taxon>Pseudomonadati</taxon>
        <taxon>Pseudomonadota</taxon>
        <taxon>Gammaproteobacteria</taxon>
        <taxon>Alteromonadales</taxon>
        <taxon>Alteromonadaceae</taxon>
        <taxon>Marisediminitalea</taxon>
    </lineage>
</organism>
<gene>
    <name evidence="3" type="ORF">SAMN05216361_2785</name>
</gene>
<dbReference type="EMBL" id="FQWD01000004">
    <property type="protein sequence ID" value="SHG68412.1"/>
    <property type="molecule type" value="Genomic_DNA"/>
</dbReference>
<keyword evidence="3" id="KW-0645">Protease</keyword>
<dbReference type="PANTHER" id="PTHR46825:SF7">
    <property type="entry name" value="D-ALANYL-D-ALANINE CARBOXYPEPTIDASE"/>
    <property type="match status" value="1"/>
</dbReference>
<dbReference type="RefSeq" id="WP_073323448.1">
    <property type="nucleotide sequence ID" value="NZ_FQWD01000004.1"/>
</dbReference>
<reference evidence="4" key="1">
    <citation type="submission" date="2016-11" db="EMBL/GenBank/DDBJ databases">
        <authorList>
            <person name="Varghese N."/>
            <person name="Submissions S."/>
        </authorList>
    </citation>
    <scope>NUCLEOTIDE SEQUENCE [LARGE SCALE GENOMIC DNA]</scope>
    <source>
        <strain evidence="4">CGMCC 1.8995</strain>
    </source>
</reference>
<feature type="chain" id="PRO_5013087358" evidence="1">
    <location>
        <begin position="23"/>
        <end position="383"/>
    </location>
</feature>
<protein>
    <submittedName>
        <fullName evidence="3">D-alanyl-D-alanine carboxypeptidase</fullName>
    </submittedName>
</protein>
<dbReference type="PANTHER" id="PTHR46825">
    <property type="entry name" value="D-ALANYL-D-ALANINE-CARBOXYPEPTIDASE/ENDOPEPTIDASE AMPH"/>
    <property type="match status" value="1"/>
</dbReference>
<dbReference type="STRING" id="634436.SAMN05216361_2785"/>
<proteinExistence type="predicted"/>
<evidence type="ECO:0000313" key="4">
    <source>
        <dbReference type="Proteomes" id="UP000184520"/>
    </source>
</evidence>
<feature type="domain" description="Beta-lactamase-related" evidence="2">
    <location>
        <begin position="53"/>
        <end position="370"/>
    </location>
</feature>
<keyword evidence="1" id="KW-0732">Signal</keyword>
<feature type="signal peptide" evidence="1">
    <location>
        <begin position="1"/>
        <end position="22"/>
    </location>
</feature>
<evidence type="ECO:0000313" key="3">
    <source>
        <dbReference type="EMBL" id="SHG68412.1"/>
    </source>
</evidence>
<dbReference type="Gene3D" id="3.40.710.10">
    <property type="entry name" value="DD-peptidase/beta-lactamase superfamily"/>
    <property type="match status" value="1"/>
</dbReference>
<keyword evidence="3" id="KW-0378">Hydrolase</keyword>
<dbReference type="Proteomes" id="UP000184520">
    <property type="component" value="Unassembled WGS sequence"/>
</dbReference>
<evidence type="ECO:0000259" key="2">
    <source>
        <dbReference type="Pfam" id="PF00144"/>
    </source>
</evidence>